<reference evidence="1" key="2">
    <citation type="journal article" date="2015" name="Fish Shellfish Immunol.">
        <title>Early steps in the European eel (Anguilla anguilla)-Vibrio vulnificus interaction in the gills: Role of the RtxA13 toxin.</title>
        <authorList>
            <person name="Callol A."/>
            <person name="Pajuelo D."/>
            <person name="Ebbesson L."/>
            <person name="Teles M."/>
            <person name="MacKenzie S."/>
            <person name="Amaro C."/>
        </authorList>
    </citation>
    <scope>NUCLEOTIDE SEQUENCE</scope>
</reference>
<evidence type="ECO:0000313" key="1">
    <source>
        <dbReference type="EMBL" id="JAH26405.1"/>
    </source>
</evidence>
<accession>A0A0E9RD54</accession>
<sequence>MSWRCCLGCIVQRYRFWYFGNSLLNPALEITVFCRYKFFPYDIKNFIMRTFFSTSYEHIK</sequence>
<name>A0A0E9RD54_ANGAN</name>
<dbReference type="EMBL" id="GBXM01082172">
    <property type="protein sequence ID" value="JAH26405.1"/>
    <property type="molecule type" value="Transcribed_RNA"/>
</dbReference>
<organism evidence="1">
    <name type="scientific">Anguilla anguilla</name>
    <name type="common">European freshwater eel</name>
    <name type="synonym">Muraena anguilla</name>
    <dbReference type="NCBI Taxonomy" id="7936"/>
    <lineage>
        <taxon>Eukaryota</taxon>
        <taxon>Metazoa</taxon>
        <taxon>Chordata</taxon>
        <taxon>Craniata</taxon>
        <taxon>Vertebrata</taxon>
        <taxon>Euteleostomi</taxon>
        <taxon>Actinopterygii</taxon>
        <taxon>Neopterygii</taxon>
        <taxon>Teleostei</taxon>
        <taxon>Anguilliformes</taxon>
        <taxon>Anguillidae</taxon>
        <taxon>Anguilla</taxon>
    </lineage>
</organism>
<protein>
    <submittedName>
        <fullName evidence="1">Uncharacterized protein</fullName>
    </submittedName>
</protein>
<proteinExistence type="predicted"/>
<reference evidence="1" key="1">
    <citation type="submission" date="2014-11" db="EMBL/GenBank/DDBJ databases">
        <authorList>
            <person name="Amaro Gonzalez C."/>
        </authorList>
    </citation>
    <scope>NUCLEOTIDE SEQUENCE</scope>
</reference>
<dbReference type="AlphaFoldDB" id="A0A0E9RD54"/>